<evidence type="ECO:0000313" key="10">
    <source>
        <dbReference type="EMBL" id="SPD74085.1"/>
    </source>
</evidence>
<dbReference type="GO" id="GO:0046872">
    <property type="term" value="F:metal ion binding"/>
    <property type="evidence" value="ECO:0007669"/>
    <property type="project" value="UniProtKB-KW"/>
</dbReference>
<dbReference type="PANTHER" id="PTHR11918:SF45">
    <property type="entry name" value="THREONYLCARBAMOYLADENOSINE TRNA METHYLTHIOTRANSFERASE"/>
    <property type="match status" value="1"/>
</dbReference>
<proteinExistence type="predicted"/>
<gene>
    <name evidence="10" type="ORF">PITCH_A2030229</name>
</gene>
<evidence type="ECO:0000256" key="5">
    <source>
        <dbReference type="ARBA" id="ARBA00022723"/>
    </source>
</evidence>
<reference evidence="10" key="1">
    <citation type="submission" date="2018-01" db="EMBL/GenBank/DDBJ databases">
        <authorList>
            <person name="Regsiter A."/>
            <person name="William W."/>
        </authorList>
    </citation>
    <scope>NUCLEOTIDE SEQUENCE</scope>
    <source>
        <strain evidence="10">TRIP AH-1</strain>
    </source>
</reference>
<feature type="domain" description="MTTase N-terminal" evidence="8">
    <location>
        <begin position="3"/>
        <end position="115"/>
    </location>
</feature>
<dbReference type="InterPro" id="IPR038135">
    <property type="entry name" value="Methylthiotransferase_N_sf"/>
</dbReference>
<evidence type="ECO:0000256" key="2">
    <source>
        <dbReference type="ARBA" id="ARBA00022485"/>
    </source>
</evidence>
<evidence type="ECO:0000256" key="6">
    <source>
        <dbReference type="ARBA" id="ARBA00023004"/>
    </source>
</evidence>
<dbReference type="InterPro" id="IPR023404">
    <property type="entry name" value="rSAM_horseshoe"/>
</dbReference>
<dbReference type="InterPro" id="IPR006467">
    <property type="entry name" value="MiaB-like_bact"/>
</dbReference>
<dbReference type="Pfam" id="PF04055">
    <property type="entry name" value="Radical_SAM"/>
    <property type="match status" value="1"/>
</dbReference>
<dbReference type="PANTHER" id="PTHR11918">
    <property type="entry name" value="RADICAL SAM PROTEINS"/>
    <property type="match status" value="1"/>
</dbReference>
<keyword evidence="7" id="KW-0411">Iron-sulfur</keyword>
<keyword evidence="3" id="KW-0808">Transferase</keyword>
<evidence type="ECO:0000256" key="7">
    <source>
        <dbReference type="ARBA" id="ARBA00023014"/>
    </source>
</evidence>
<dbReference type="GO" id="GO:0051539">
    <property type="term" value="F:4 iron, 4 sulfur cluster binding"/>
    <property type="evidence" value="ECO:0007669"/>
    <property type="project" value="UniProtKB-KW"/>
</dbReference>
<dbReference type="SFLD" id="SFLDG01061">
    <property type="entry name" value="methylthiotransferase"/>
    <property type="match status" value="1"/>
</dbReference>
<dbReference type="InterPro" id="IPR058240">
    <property type="entry name" value="rSAM_sf"/>
</dbReference>
<dbReference type="SFLD" id="SFLDS00029">
    <property type="entry name" value="Radical_SAM"/>
    <property type="match status" value="1"/>
</dbReference>
<dbReference type="EMBL" id="OJIN01000117">
    <property type="protein sequence ID" value="SPD74085.1"/>
    <property type="molecule type" value="Genomic_DNA"/>
</dbReference>
<dbReference type="AlphaFoldDB" id="A0A445MX92"/>
<evidence type="ECO:0000256" key="4">
    <source>
        <dbReference type="ARBA" id="ARBA00022691"/>
    </source>
</evidence>
<dbReference type="CDD" id="cd01335">
    <property type="entry name" value="Radical_SAM"/>
    <property type="match status" value="1"/>
</dbReference>
<dbReference type="PROSITE" id="PS51918">
    <property type="entry name" value="RADICAL_SAM"/>
    <property type="match status" value="1"/>
</dbReference>
<comment type="cofactor">
    <cofactor evidence="1">
        <name>[4Fe-4S] cluster</name>
        <dbReference type="ChEBI" id="CHEBI:49883"/>
    </cofactor>
</comment>
<dbReference type="Gene3D" id="3.80.30.20">
    <property type="entry name" value="tm_1862 like domain"/>
    <property type="match status" value="1"/>
</dbReference>
<keyword evidence="5" id="KW-0479">Metal-binding</keyword>
<dbReference type="GO" id="GO:0035598">
    <property type="term" value="F:tRNA (N(6)-L-threonylcarbamoyladenosine(37)-C(2))-methylthiotransferase activity"/>
    <property type="evidence" value="ECO:0007669"/>
    <property type="project" value="TreeGrafter"/>
</dbReference>
<evidence type="ECO:0000259" key="8">
    <source>
        <dbReference type="PROSITE" id="PS51449"/>
    </source>
</evidence>
<feature type="domain" description="Radical SAM core" evidence="9">
    <location>
        <begin position="140"/>
        <end position="370"/>
    </location>
</feature>
<dbReference type="InterPro" id="IPR007197">
    <property type="entry name" value="rSAM"/>
</dbReference>
<dbReference type="Pfam" id="PF00919">
    <property type="entry name" value="UPF0004"/>
    <property type="match status" value="1"/>
</dbReference>
<protein>
    <submittedName>
        <fullName evidence="10">MiaB-like protein</fullName>
    </submittedName>
</protein>
<dbReference type="InterPro" id="IPR020612">
    <property type="entry name" value="Methylthiotransferase_CS"/>
</dbReference>
<dbReference type="SMART" id="SM00729">
    <property type="entry name" value="Elp3"/>
    <property type="match status" value="1"/>
</dbReference>
<evidence type="ECO:0000256" key="3">
    <source>
        <dbReference type="ARBA" id="ARBA00022679"/>
    </source>
</evidence>
<sequence length="445" mass="49923">MPKSFKIITLGCKVNQYESAYLSESLEHAGLIRASEGEGADIHIINTCIVTRTASHQSRQEIRKAIREKPDAVVIATGCYAQVYPEELLGIDGISLIVGNTDKAKITELVLQGLRPGQGVIISKDFKKNAKFEFLPIRRFPDRARAFLKIQDGCQCYCSYCIVPLARGPYRSLPREDVLNMLERLAGQGYREVVLTGIHLGMYGVDLKNGTDLGRLLVTVRNERLPLRIRLSSLEINEINEGLLEMMASEGFLCKHLHIPLQSGDDRILKRMNRHYTTRQFAQTIRMVHDKAPLAAIGIDIMAGFPGEDISSHGNTCALIDDLPISYLHVFPFSPRPGTAAFLLGERVDPQSIKKRAAELRDLGQKKKMAFFQRCLNKDFPVLAERWHSEKEGIIRGTSDNYLPVLFPLTEKSNWFIPVRMEGVENNLLLGRAVSKGVKKLVLLT</sequence>
<dbReference type="InterPro" id="IPR005839">
    <property type="entry name" value="Methylthiotransferase"/>
</dbReference>
<organism evidence="10">
    <name type="scientific">uncultured Desulfobacterium sp</name>
    <dbReference type="NCBI Taxonomy" id="201089"/>
    <lineage>
        <taxon>Bacteria</taxon>
        <taxon>Pseudomonadati</taxon>
        <taxon>Thermodesulfobacteriota</taxon>
        <taxon>Desulfobacteria</taxon>
        <taxon>Desulfobacterales</taxon>
        <taxon>Desulfobacteriaceae</taxon>
        <taxon>Desulfobacterium</taxon>
        <taxon>environmental samples</taxon>
    </lineage>
</organism>
<keyword evidence="2" id="KW-0004">4Fe-4S</keyword>
<dbReference type="InterPro" id="IPR013848">
    <property type="entry name" value="Methylthiotransferase_N"/>
</dbReference>
<dbReference type="PROSITE" id="PS01278">
    <property type="entry name" value="MTTASE_RADICAL"/>
    <property type="match status" value="1"/>
</dbReference>
<dbReference type="SUPFAM" id="SSF102114">
    <property type="entry name" value="Radical SAM enzymes"/>
    <property type="match status" value="1"/>
</dbReference>
<keyword evidence="6" id="KW-0408">Iron</keyword>
<evidence type="ECO:0000256" key="1">
    <source>
        <dbReference type="ARBA" id="ARBA00001966"/>
    </source>
</evidence>
<dbReference type="NCBIfam" id="TIGR01579">
    <property type="entry name" value="MiaB-like-C"/>
    <property type="match status" value="1"/>
</dbReference>
<dbReference type="Gene3D" id="3.40.50.12160">
    <property type="entry name" value="Methylthiotransferase, N-terminal domain"/>
    <property type="match status" value="1"/>
</dbReference>
<accession>A0A445MX92</accession>
<dbReference type="SFLD" id="SFLDG01082">
    <property type="entry name" value="B12-binding_domain_containing"/>
    <property type="match status" value="1"/>
</dbReference>
<keyword evidence="4" id="KW-0949">S-adenosyl-L-methionine</keyword>
<evidence type="ECO:0000259" key="9">
    <source>
        <dbReference type="PROSITE" id="PS51918"/>
    </source>
</evidence>
<dbReference type="PROSITE" id="PS51449">
    <property type="entry name" value="MTTASE_N"/>
    <property type="match status" value="1"/>
</dbReference>
<name>A0A445MX92_9BACT</name>
<dbReference type="InterPro" id="IPR006638">
    <property type="entry name" value="Elp3/MiaA/NifB-like_rSAM"/>
</dbReference>
<dbReference type="NCBIfam" id="TIGR00089">
    <property type="entry name" value="MiaB/RimO family radical SAM methylthiotransferase"/>
    <property type="match status" value="1"/>
</dbReference>